<feature type="non-terminal residue" evidence="1">
    <location>
        <position position="1"/>
    </location>
</feature>
<proteinExistence type="predicted"/>
<dbReference type="EMBL" id="CAJVQB010065156">
    <property type="protein sequence ID" value="CAG8841206.1"/>
    <property type="molecule type" value="Genomic_DNA"/>
</dbReference>
<comment type="caution">
    <text evidence="1">The sequence shown here is derived from an EMBL/GenBank/DDBJ whole genome shotgun (WGS) entry which is preliminary data.</text>
</comment>
<gene>
    <name evidence="1" type="ORF">GMARGA_LOCUS35302</name>
</gene>
<accession>A0ABN7WUI4</accession>
<keyword evidence="2" id="KW-1185">Reference proteome</keyword>
<reference evidence="1 2" key="1">
    <citation type="submission" date="2021-06" db="EMBL/GenBank/DDBJ databases">
        <authorList>
            <person name="Kallberg Y."/>
            <person name="Tangrot J."/>
            <person name="Rosling A."/>
        </authorList>
    </citation>
    <scope>NUCLEOTIDE SEQUENCE [LARGE SCALE GENOMIC DNA]</scope>
    <source>
        <strain evidence="1 2">120-4 pot B 10/14</strain>
    </source>
</reference>
<sequence length="165" mass="19245">NINKQKVEFLKNKLLDLNDKTKMHERLKEKESNQFELAYNLMKETENKLHLFFTILDLSLSVGKVVIQHSIDKVSKLVQDVLENVIIENIRKLVSITDNEDLKKPLDLAKDINDKANKIKEITNDQKHSHAKAVELYKSVESLSKDAEYFNIKNIDQKGIMLHYK</sequence>
<dbReference type="Proteomes" id="UP000789901">
    <property type="component" value="Unassembled WGS sequence"/>
</dbReference>
<evidence type="ECO:0000313" key="2">
    <source>
        <dbReference type="Proteomes" id="UP000789901"/>
    </source>
</evidence>
<organism evidence="1 2">
    <name type="scientific">Gigaspora margarita</name>
    <dbReference type="NCBI Taxonomy" id="4874"/>
    <lineage>
        <taxon>Eukaryota</taxon>
        <taxon>Fungi</taxon>
        <taxon>Fungi incertae sedis</taxon>
        <taxon>Mucoromycota</taxon>
        <taxon>Glomeromycotina</taxon>
        <taxon>Glomeromycetes</taxon>
        <taxon>Diversisporales</taxon>
        <taxon>Gigasporaceae</taxon>
        <taxon>Gigaspora</taxon>
    </lineage>
</organism>
<evidence type="ECO:0000313" key="1">
    <source>
        <dbReference type="EMBL" id="CAG8841206.1"/>
    </source>
</evidence>
<protein>
    <submittedName>
        <fullName evidence="1">29254_t:CDS:1</fullName>
    </submittedName>
</protein>
<name>A0ABN7WUI4_GIGMA</name>